<dbReference type="AlphaFoldDB" id="A0A444B827"/>
<name>A0A444B827_9MICO</name>
<keyword evidence="2 3" id="KW-0808">Transferase</keyword>
<organism evidence="3 4">
    <name type="scientific">Janibacter hoylei PVAS-1</name>
    <dbReference type="NCBI Taxonomy" id="1210046"/>
    <lineage>
        <taxon>Bacteria</taxon>
        <taxon>Bacillati</taxon>
        <taxon>Actinomycetota</taxon>
        <taxon>Actinomycetes</taxon>
        <taxon>Micrococcales</taxon>
        <taxon>Intrasporangiaceae</taxon>
        <taxon>Janibacter</taxon>
    </lineage>
</organism>
<evidence type="ECO:0000313" key="3">
    <source>
        <dbReference type="EMBL" id="RWU84470.1"/>
    </source>
</evidence>
<keyword evidence="1" id="KW-0328">Glycosyltransferase</keyword>
<dbReference type="Proteomes" id="UP000288711">
    <property type="component" value="Unassembled WGS sequence"/>
</dbReference>
<dbReference type="Pfam" id="PF13692">
    <property type="entry name" value="Glyco_trans_1_4"/>
    <property type="match status" value="1"/>
</dbReference>
<sequence length="420" mass="44557">MPIVSNDHSRGALLVAARNPTAPRTGRIAVLETAVRSLQSAGRTVTVAALTDEAGPDEWCGARVVRIPTMSLPRTVVAAGRALATRRCLNEAVFDSREIRERVAAVARECGAGFVVADTMRTVAAAEATGLPVVAHLDDLLSLRYASKEFAEGNDSVLGYMAGRFPPSLLPPLEWATRRALGLEARRAVAREIHISRTVEVTALTGADEARHLADRSERPVETLPMAVAPRPPVDPRSAEAARAVFLGVLHYGPNVAALRHLRDEVLPLLRADGLDLHVDVIGHAPEGTTEEFAGQGFTFLGYVDDLRDALAGHRMFLSPVLSGTGVKTKVLDGMSVGLPVVATSLGVAGVPVTDGVEALVGDTPRAFADHVRALHDDPDLAERIGTAGRVLLATRMHPDLVADAWAAVARRALAPKDAR</sequence>
<keyword evidence="4" id="KW-1185">Reference proteome</keyword>
<proteinExistence type="predicted"/>
<dbReference type="PANTHER" id="PTHR12526:SF510">
    <property type="entry name" value="D-INOSITOL 3-PHOSPHATE GLYCOSYLTRANSFERASE"/>
    <property type="match status" value="1"/>
</dbReference>
<reference evidence="3 4" key="1">
    <citation type="journal article" date="2009" name="Int. J. Syst. Evol. Microbiol.">
        <title>Janibacter hoylei sp. nov., Bacillus isronensis sp. nov. and Bacillus aryabhattai sp. nov., isolated from cryotubes used for collecting air from the upper atmosphere.</title>
        <authorList>
            <person name="Shivaji S."/>
            <person name="Chaturvedi P."/>
            <person name="Begum Z."/>
            <person name="Pindi P.K."/>
            <person name="Manorama R."/>
            <person name="Padmanaban D.A."/>
            <person name="Shouche Y.S."/>
            <person name="Pawar S."/>
            <person name="Vaishampayan P."/>
            <person name="Dutt C.B."/>
            <person name="Datta G.N."/>
            <person name="Manchanda R.K."/>
            <person name="Rao U.R."/>
            <person name="Bhargava P.M."/>
            <person name="Narlikar J.V."/>
        </authorList>
    </citation>
    <scope>NUCLEOTIDE SEQUENCE [LARGE SCALE GENOMIC DNA]</scope>
    <source>
        <strain evidence="3 4">PVAS-1</strain>
    </source>
</reference>
<gene>
    <name evidence="3" type="ORF">CWN80_04810</name>
</gene>
<accession>A0A444B827</accession>
<dbReference type="EMBL" id="PIPF01000004">
    <property type="protein sequence ID" value="RWU84470.1"/>
    <property type="molecule type" value="Genomic_DNA"/>
</dbReference>
<evidence type="ECO:0000256" key="2">
    <source>
        <dbReference type="ARBA" id="ARBA00022679"/>
    </source>
</evidence>
<dbReference type="PANTHER" id="PTHR12526">
    <property type="entry name" value="GLYCOSYLTRANSFERASE"/>
    <property type="match status" value="1"/>
</dbReference>
<dbReference type="GO" id="GO:0016757">
    <property type="term" value="F:glycosyltransferase activity"/>
    <property type="evidence" value="ECO:0007669"/>
    <property type="project" value="UniProtKB-KW"/>
</dbReference>
<evidence type="ECO:0000256" key="1">
    <source>
        <dbReference type="ARBA" id="ARBA00022676"/>
    </source>
</evidence>
<evidence type="ECO:0000313" key="4">
    <source>
        <dbReference type="Proteomes" id="UP000288711"/>
    </source>
</evidence>
<dbReference type="Gene3D" id="3.40.50.2000">
    <property type="entry name" value="Glycogen Phosphorylase B"/>
    <property type="match status" value="1"/>
</dbReference>
<protein>
    <submittedName>
        <fullName evidence="3">Glycosyl transferase</fullName>
    </submittedName>
</protein>
<comment type="caution">
    <text evidence="3">The sequence shown here is derived from an EMBL/GenBank/DDBJ whole genome shotgun (WGS) entry which is preliminary data.</text>
</comment>
<dbReference type="SUPFAM" id="SSF53756">
    <property type="entry name" value="UDP-Glycosyltransferase/glycogen phosphorylase"/>
    <property type="match status" value="1"/>
</dbReference>